<protein>
    <submittedName>
        <fullName evidence="2">Uncharacterized protein</fullName>
    </submittedName>
</protein>
<keyword evidence="1" id="KW-0812">Transmembrane</keyword>
<comment type="caution">
    <text evidence="2">The sequence shown here is derived from an EMBL/GenBank/DDBJ whole genome shotgun (WGS) entry which is preliminary data.</text>
</comment>
<dbReference type="Proteomes" id="UP001143509">
    <property type="component" value="Unassembled WGS sequence"/>
</dbReference>
<evidence type="ECO:0000313" key="3">
    <source>
        <dbReference type="Proteomes" id="UP001143509"/>
    </source>
</evidence>
<evidence type="ECO:0000313" key="2">
    <source>
        <dbReference type="EMBL" id="GLK49640.1"/>
    </source>
</evidence>
<reference evidence="2" key="1">
    <citation type="journal article" date="2014" name="Int. J. Syst. Evol. Microbiol.">
        <title>Complete genome of a new Firmicutes species belonging to the dominant human colonic microbiota ('Ruminococcus bicirculans') reveals two chromosomes and a selective capacity to utilize plant glucans.</title>
        <authorList>
            <consortium name="NISC Comparative Sequencing Program"/>
            <person name="Wegmann U."/>
            <person name="Louis P."/>
            <person name="Goesmann A."/>
            <person name="Henrissat B."/>
            <person name="Duncan S.H."/>
            <person name="Flint H.J."/>
        </authorList>
    </citation>
    <scope>NUCLEOTIDE SEQUENCE</scope>
    <source>
        <strain evidence="2">VKM B-1499</strain>
    </source>
</reference>
<reference evidence="2" key="2">
    <citation type="submission" date="2023-01" db="EMBL/GenBank/DDBJ databases">
        <authorList>
            <person name="Sun Q."/>
            <person name="Evtushenko L."/>
        </authorList>
    </citation>
    <scope>NUCLEOTIDE SEQUENCE</scope>
    <source>
        <strain evidence="2">VKM B-1499</strain>
    </source>
</reference>
<keyword evidence="3" id="KW-1185">Reference proteome</keyword>
<dbReference type="EMBL" id="BSFD01000010">
    <property type="protein sequence ID" value="GLK49640.1"/>
    <property type="molecule type" value="Genomic_DNA"/>
</dbReference>
<evidence type="ECO:0000256" key="1">
    <source>
        <dbReference type="SAM" id="Phobius"/>
    </source>
</evidence>
<feature type="transmembrane region" description="Helical" evidence="1">
    <location>
        <begin position="35"/>
        <end position="56"/>
    </location>
</feature>
<organism evidence="2 3">
    <name type="scientific">Brevundimonas intermedia</name>
    <dbReference type="NCBI Taxonomy" id="74315"/>
    <lineage>
        <taxon>Bacteria</taxon>
        <taxon>Pseudomonadati</taxon>
        <taxon>Pseudomonadota</taxon>
        <taxon>Alphaproteobacteria</taxon>
        <taxon>Caulobacterales</taxon>
        <taxon>Caulobacteraceae</taxon>
        <taxon>Brevundimonas</taxon>
    </lineage>
</organism>
<sequence length="243" mass="25499">MFALALIVFLISIPAGIAGLVLVIKPIPPITKRRVGAAILAASFVMFWGGAITAGATMSPEMKAAGEAQQKKDQEDRARAAAAVAKVEQPVGVTQAEFDAVWGATKVVMDRCDAPLRRAGEIVGTGDMYAAYPAVQRAEDECNQAMLLMQDIDPPKSAKGDVKRAFLDAREACATTAFIKGDAMAKLAKVVNGDSRPSAFAEVKAELERGQLSNLHCLAKFAAAAEAAGLTLPEFKPDEAPAA</sequence>
<gene>
    <name evidence="2" type="ORF">GCM10017620_26130</name>
</gene>
<dbReference type="RefSeq" id="WP_271165829.1">
    <property type="nucleotide sequence ID" value="NZ_BSFD01000010.1"/>
</dbReference>
<proteinExistence type="predicted"/>
<keyword evidence="1" id="KW-0472">Membrane</keyword>
<accession>A0ABQ5TC88</accession>
<name>A0ABQ5TC88_9CAUL</name>
<keyword evidence="1" id="KW-1133">Transmembrane helix</keyword>